<dbReference type="EMBL" id="CP076134">
    <property type="protein sequence ID" value="QWG14244.1"/>
    <property type="molecule type" value="Genomic_DNA"/>
</dbReference>
<dbReference type="RefSeq" id="WP_215622879.1">
    <property type="nucleotide sequence ID" value="NZ_CP076134.1"/>
</dbReference>
<dbReference type="InterPro" id="IPR018640">
    <property type="entry name" value="DUF2063"/>
</dbReference>
<proteinExistence type="predicted"/>
<dbReference type="GO" id="GO:0003677">
    <property type="term" value="F:DNA binding"/>
    <property type="evidence" value="ECO:0007669"/>
    <property type="project" value="UniProtKB-KW"/>
</dbReference>
<accession>A0A975NGX0</accession>
<reference evidence="2" key="1">
    <citation type="submission" date="2021-06" db="EMBL/GenBank/DDBJ databases">
        <title>Bradyrhizobium sp. S2-20-1 Genome sequencing.</title>
        <authorList>
            <person name="Jin L."/>
        </authorList>
    </citation>
    <scope>NUCLEOTIDE SEQUENCE</scope>
    <source>
        <strain evidence="2">S2-20-1</strain>
    </source>
</reference>
<evidence type="ECO:0000313" key="3">
    <source>
        <dbReference type="Proteomes" id="UP000680839"/>
    </source>
</evidence>
<organism evidence="2 3">
    <name type="scientific">Bradyrhizobium sediminis</name>
    <dbReference type="NCBI Taxonomy" id="2840469"/>
    <lineage>
        <taxon>Bacteria</taxon>
        <taxon>Pseudomonadati</taxon>
        <taxon>Pseudomonadota</taxon>
        <taxon>Alphaproteobacteria</taxon>
        <taxon>Hyphomicrobiales</taxon>
        <taxon>Nitrobacteraceae</taxon>
        <taxon>Bradyrhizobium</taxon>
    </lineage>
</organism>
<evidence type="ECO:0000259" key="1">
    <source>
        <dbReference type="Pfam" id="PF09836"/>
    </source>
</evidence>
<keyword evidence="2" id="KW-0238">DNA-binding</keyword>
<dbReference type="AlphaFoldDB" id="A0A975NGX0"/>
<dbReference type="Proteomes" id="UP000680839">
    <property type="component" value="Chromosome"/>
</dbReference>
<protein>
    <submittedName>
        <fullName evidence="2">DNA-binding domain-containing protein</fullName>
    </submittedName>
</protein>
<dbReference type="Pfam" id="PF09836">
    <property type="entry name" value="DUF2063"/>
    <property type="match status" value="1"/>
</dbReference>
<sequence length="258" mass="28103">MPTLLELQTAMRASLVHRDGQAVAAMLARHIGADRLDVYRNTFIHTLTRALRLSFPITERLVGGEFFEGAAQIFVAQHPPRAAWLDQYGGEFAGFLRSLPQARSLVYLSEVAELEWAVNAALHAADVSPLDVAALSAVEPESQGLVSFVADPSIRLLRLEYPVDVIWRAVLASDDDALGSVDLGSGPIKLLIERRATGVEVERLTDEAWRFLLALCAGRSIESALDDIKDFDCTTALAEHLALGRFAEFVLPATPAAE</sequence>
<gene>
    <name evidence="2" type="ORF">KMZ29_06035</name>
</gene>
<dbReference type="InterPro" id="IPR044922">
    <property type="entry name" value="DUF2063_N_sf"/>
</dbReference>
<name>A0A975NGX0_9BRAD</name>
<dbReference type="Gene3D" id="1.10.150.690">
    <property type="entry name" value="DUF2063"/>
    <property type="match status" value="1"/>
</dbReference>
<evidence type="ECO:0000313" key="2">
    <source>
        <dbReference type="EMBL" id="QWG14244.1"/>
    </source>
</evidence>
<feature type="domain" description="Putative DNA-binding" evidence="1">
    <location>
        <begin position="6"/>
        <end position="96"/>
    </location>
</feature>